<dbReference type="AlphaFoldDB" id="A0A7W7K1X7"/>
<evidence type="ECO:0000313" key="2">
    <source>
        <dbReference type="EMBL" id="MBB4839531.1"/>
    </source>
</evidence>
<feature type="chain" id="PRO_5030887922" description="Tetratricopeptide repeat protein" evidence="1">
    <location>
        <begin position="17"/>
        <end position="201"/>
    </location>
</feature>
<evidence type="ECO:0000313" key="3">
    <source>
        <dbReference type="Proteomes" id="UP000575241"/>
    </source>
</evidence>
<gene>
    <name evidence="2" type="ORF">HNP52_002600</name>
</gene>
<organism evidence="2 3">
    <name type="scientific">Sphingomonas kyeonggiensis</name>
    <dbReference type="NCBI Taxonomy" id="1268553"/>
    <lineage>
        <taxon>Bacteria</taxon>
        <taxon>Pseudomonadati</taxon>
        <taxon>Pseudomonadota</taxon>
        <taxon>Alphaproteobacteria</taxon>
        <taxon>Sphingomonadales</taxon>
        <taxon>Sphingomonadaceae</taxon>
        <taxon>Sphingomonas</taxon>
    </lineage>
</organism>
<proteinExistence type="predicted"/>
<protein>
    <recommendedName>
        <fullName evidence="4">Tetratricopeptide repeat protein</fullName>
    </recommendedName>
</protein>
<keyword evidence="3" id="KW-1185">Reference proteome</keyword>
<name>A0A7W7K1X7_9SPHN</name>
<sequence>MITILSALLFLSPAQAADCSYDRAALIALDQDRFDQDLDGGWRALANRGCEHAAAEAIRDWREAHKAELSTLFWHEGQMRANAGETDAAIGLFQRARKRTGGDQGGAWALYVDGSIAFLRGDKDGLEAARAKLAATPKPADFDEVARDDKGKPILMPDGNPWRIQWPLNLNVLDALRRCWGQTYKQAYACPRVAATKQEGS</sequence>
<reference evidence="2 3" key="1">
    <citation type="submission" date="2020-08" db="EMBL/GenBank/DDBJ databases">
        <title>Functional genomics of gut bacteria from endangered species of beetles.</title>
        <authorList>
            <person name="Carlos-Shanley C."/>
        </authorList>
    </citation>
    <scope>NUCLEOTIDE SEQUENCE [LARGE SCALE GENOMIC DNA]</scope>
    <source>
        <strain evidence="2 3">S00224</strain>
    </source>
</reference>
<keyword evidence="1" id="KW-0732">Signal</keyword>
<comment type="caution">
    <text evidence="2">The sequence shown here is derived from an EMBL/GenBank/DDBJ whole genome shotgun (WGS) entry which is preliminary data.</text>
</comment>
<accession>A0A7W7K1X7</accession>
<evidence type="ECO:0008006" key="4">
    <source>
        <dbReference type="Google" id="ProtNLM"/>
    </source>
</evidence>
<evidence type="ECO:0000256" key="1">
    <source>
        <dbReference type="SAM" id="SignalP"/>
    </source>
</evidence>
<dbReference type="Proteomes" id="UP000575241">
    <property type="component" value="Unassembled WGS sequence"/>
</dbReference>
<dbReference type="EMBL" id="JACHLN010000002">
    <property type="protein sequence ID" value="MBB4839531.1"/>
    <property type="molecule type" value="Genomic_DNA"/>
</dbReference>
<dbReference type="RefSeq" id="WP_184167701.1">
    <property type="nucleotide sequence ID" value="NZ_JACHLN010000002.1"/>
</dbReference>
<feature type="signal peptide" evidence="1">
    <location>
        <begin position="1"/>
        <end position="16"/>
    </location>
</feature>